<dbReference type="PRINTS" id="PR00102">
    <property type="entry name" value="OTCASE"/>
</dbReference>
<dbReference type="Gene3D" id="3.40.50.1370">
    <property type="entry name" value="Aspartate/ornithine carbamoyltransferase"/>
    <property type="match status" value="2"/>
</dbReference>
<protein>
    <submittedName>
        <fullName evidence="5">Ornithine carbamoyltransferase/carbamoyltransferase</fullName>
        <ecNumber evidence="5">2.1.3.3</ecNumber>
    </submittedName>
</protein>
<dbReference type="PANTHER" id="PTHR45753:SF3">
    <property type="entry name" value="ORNITHINE TRANSCARBAMYLASE, MITOCHONDRIAL"/>
    <property type="match status" value="1"/>
</dbReference>
<dbReference type="GO" id="GO:0042450">
    <property type="term" value="P:L-arginine biosynthetic process via ornithine"/>
    <property type="evidence" value="ECO:0007669"/>
    <property type="project" value="TreeGrafter"/>
</dbReference>
<dbReference type="InterPro" id="IPR006131">
    <property type="entry name" value="Asp_carbamoyltransf_Asp/Orn-bd"/>
</dbReference>
<evidence type="ECO:0000256" key="2">
    <source>
        <dbReference type="RuleBase" id="RU003634"/>
    </source>
</evidence>
<evidence type="ECO:0000313" key="5">
    <source>
        <dbReference type="EMBL" id="MBB3093419.1"/>
    </source>
</evidence>
<reference evidence="5 6" key="1">
    <citation type="submission" date="2020-08" db="EMBL/GenBank/DDBJ databases">
        <title>Genomic Encyclopedia of Type Strains, Phase III (KMG-III): the genomes of soil and plant-associated and newly described type strains.</title>
        <authorList>
            <person name="Whitman W."/>
        </authorList>
    </citation>
    <scope>NUCLEOTIDE SEQUENCE [LARGE SCALE GENOMIC DNA]</scope>
    <source>
        <strain evidence="5 6">CECT 3287</strain>
    </source>
</reference>
<dbReference type="Proteomes" id="UP000590749">
    <property type="component" value="Unassembled WGS sequence"/>
</dbReference>
<evidence type="ECO:0000259" key="4">
    <source>
        <dbReference type="Pfam" id="PF02729"/>
    </source>
</evidence>
<dbReference type="InterPro" id="IPR036901">
    <property type="entry name" value="Asp/Orn_carbamoylTrfase_sf"/>
</dbReference>
<feature type="domain" description="Aspartate/ornithine carbamoyltransferase carbamoyl-P binding" evidence="4">
    <location>
        <begin position="17"/>
        <end position="154"/>
    </location>
</feature>
<dbReference type="PANTHER" id="PTHR45753">
    <property type="entry name" value="ORNITHINE CARBAMOYLTRANSFERASE, MITOCHONDRIAL"/>
    <property type="match status" value="1"/>
</dbReference>
<dbReference type="EC" id="2.1.3.3" evidence="5"/>
<gene>
    <name evidence="5" type="ORF">FHR83_001053</name>
</gene>
<evidence type="ECO:0000313" key="6">
    <source>
        <dbReference type="Proteomes" id="UP000590749"/>
    </source>
</evidence>
<accession>A0A7W5ACQ2</accession>
<dbReference type="AlphaFoldDB" id="A0A7W5ACQ2"/>
<dbReference type="Pfam" id="PF02729">
    <property type="entry name" value="OTCace_N"/>
    <property type="match status" value="1"/>
</dbReference>
<dbReference type="GO" id="GO:0016597">
    <property type="term" value="F:amino acid binding"/>
    <property type="evidence" value="ECO:0007669"/>
    <property type="project" value="InterPro"/>
</dbReference>
<dbReference type="InterPro" id="IPR006130">
    <property type="entry name" value="Asp/Orn_carbamoylTrfase"/>
</dbReference>
<dbReference type="GO" id="GO:0004585">
    <property type="term" value="F:ornithine carbamoyltransferase activity"/>
    <property type="evidence" value="ECO:0007669"/>
    <property type="project" value="UniProtKB-EC"/>
</dbReference>
<evidence type="ECO:0000259" key="3">
    <source>
        <dbReference type="Pfam" id="PF00185"/>
    </source>
</evidence>
<comment type="similarity">
    <text evidence="2">Belongs to the aspartate/ornithine carbamoyltransferase superfamily.</text>
</comment>
<dbReference type="PRINTS" id="PR00100">
    <property type="entry name" value="AOTCASE"/>
</dbReference>
<evidence type="ECO:0000256" key="1">
    <source>
        <dbReference type="ARBA" id="ARBA00022679"/>
    </source>
</evidence>
<organism evidence="5 6">
    <name type="scientific">Actinoplanes campanulatus</name>
    <dbReference type="NCBI Taxonomy" id="113559"/>
    <lineage>
        <taxon>Bacteria</taxon>
        <taxon>Bacillati</taxon>
        <taxon>Actinomycetota</taxon>
        <taxon>Actinomycetes</taxon>
        <taxon>Micromonosporales</taxon>
        <taxon>Micromonosporaceae</taxon>
        <taxon>Actinoplanes</taxon>
    </lineage>
</organism>
<dbReference type="Pfam" id="PF00185">
    <property type="entry name" value="OTCace"/>
    <property type="match status" value="1"/>
</dbReference>
<dbReference type="SUPFAM" id="SSF53671">
    <property type="entry name" value="Aspartate/ornithine carbamoyltransferase"/>
    <property type="match status" value="1"/>
</dbReference>
<name>A0A7W5ACQ2_9ACTN</name>
<dbReference type="EMBL" id="JACHXF010000001">
    <property type="protein sequence ID" value="MBB3093419.1"/>
    <property type="molecule type" value="Genomic_DNA"/>
</dbReference>
<dbReference type="InterPro" id="IPR006132">
    <property type="entry name" value="Asp/Orn_carbamoyltranf_P-bd"/>
</dbReference>
<comment type="caution">
    <text evidence="5">The sequence shown here is derived from an EMBL/GenBank/DDBJ whole genome shotgun (WGS) entry which is preliminary data.</text>
</comment>
<proteinExistence type="inferred from homology"/>
<dbReference type="InterPro" id="IPR002292">
    <property type="entry name" value="Orn/put_carbamltrans"/>
</dbReference>
<keyword evidence="6" id="KW-1185">Reference proteome</keyword>
<dbReference type="RefSeq" id="WP_183217021.1">
    <property type="nucleotide sequence ID" value="NZ_BMPW01000040.1"/>
</dbReference>
<dbReference type="GO" id="GO:0019240">
    <property type="term" value="P:citrulline biosynthetic process"/>
    <property type="evidence" value="ECO:0007669"/>
    <property type="project" value="TreeGrafter"/>
</dbReference>
<feature type="domain" description="Aspartate/ornithine carbamoyltransferase Asp/Orn-binding" evidence="3">
    <location>
        <begin position="162"/>
        <end position="316"/>
    </location>
</feature>
<keyword evidence="1 2" id="KW-0808">Transferase</keyword>
<sequence length="322" mass="34372">MSLSEAFTGLPPRRDPRGLLSLADLTPDRLAALARRSVEFYRDPTAHRDPLRGLLVGVVFTRTSTRTRTAFTVGVERLGGRAVGYGPGDLQTNTGESLADTARMFGLMLDGIVTRTAGPLADMRELSAESGLPVVNAMAAEEHPTQGVCDLATILLHRGSLDGVRVLYVGEGNNTATALAQGLSNFTDARLHLLTPDGYGLPEDVLKETTARASGNGGFVTESHDASAVPADVDFVYTTRWQTTGTSKPDASWRETFRPFHIDETFLSGTPGALFLHDLPAHRGEEVSGAALDGPRSVAWSQARMKLCSAMAVLEYAFAGQG</sequence>